<dbReference type="InterPro" id="IPR024078">
    <property type="entry name" value="LmbE-like_dom_sf"/>
</dbReference>
<comment type="caution">
    <text evidence="1">The sequence shown here is derived from an EMBL/GenBank/DDBJ whole genome shotgun (WGS) entry which is preliminary data.</text>
</comment>
<dbReference type="Gene3D" id="3.40.50.10320">
    <property type="entry name" value="LmbE-like"/>
    <property type="match status" value="1"/>
</dbReference>
<dbReference type="OrthoDB" id="128519at2"/>
<dbReference type="Pfam" id="PF02585">
    <property type="entry name" value="PIG-L"/>
    <property type="match status" value="1"/>
</dbReference>
<accession>A0A328B4L6</accession>
<reference evidence="2" key="1">
    <citation type="submission" date="2018-05" db="EMBL/GenBank/DDBJ databases">
        <authorList>
            <person name="Li X."/>
        </authorList>
    </citation>
    <scope>NUCLEOTIDE SEQUENCE [LARGE SCALE GENOMIC DNA]</scope>
    <source>
        <strain evidence="2">HKS-05</strain>
    </source>
</reference>
<dbReference type="Proteomes" id="UP000249842">
    <property type="component" value="Unassembled WGS sequence"/>
</dbReference>
<proteinExistence type="predicted"/>
<keyword evidence="2" id="KW-1185">Reference proteome</keyword>
<evidence type="ECO:0000313" key="1">
    <source>
        <dbReference type="EMBL" id="RAK59978.1"/>
    </source>
</evidence>
<dbReference type="EMBL" id="QFYP01000001">
    <property type="protein sequence ID" value="RAK59978.1"/>
    <property type="molecule type" value="Genomic_DNA"/>
</dbReference>
<evidence type="ECO:0008006" key="3">
    <source>
        <dbReference type="Google" id="ProtNLM"/>
    </source>
</evidence>
<name>A0A328B4L6_9CAUL</name>
<sequence>MRWRSTSSTSIRTEMAVVYILAHFDDEYCGLPLVTAGVRAGEDQRFFYVADYASAELAERRYAESRALLAHLGVDPAHVLHVGQGTGALDGGVHRALPAAYEALRQAIAEVGAVEKIVVTAYEGGHMDHDMCALMAAKLAAAHGHPPIETISLYNGPRLGGPFFHGASPLPENGPVRRIRLSFGEWFAWMLAVRFFPSQTKTWLGLWPAMFFTYAKRGFGVQRLDPARIGQRPHAGVLFYERMFKVPYAEVRAAADAFLGPRLALHDHQEAE</sequence>
<dbReference type="InterPro" id="IPR003737">
    <property type="entry name" value="GlcNAc_PI_deacetylase-related"/>
</dbReference>
<evidence type="ECO:0000313" key="2">
    <source>
        <dbReference type="Proteomes" id="UP000249842"/>
    </source>
</evidence>
<gene>
    <name evidence="1" type="ORF">DJ021_09270</name>
</gene>
<dbReference type="AlphaFoldDB" id="A0A328B4L6"/>
<dbReference type="SUPFAM" id="SSF102588">
    <property type="entry name" value="LmbE-like"/>
    <property type="match status" value="1"/>
</dbReference>
<protein>
    <recommendedName>
        <fullName evidence="3">PIG-L family deacetylase</fullName>
    </recommendedName>
</protein>
<organism evidence="1 2">
    <name type="scientific">Phenylobacterium hankyongense</name>
    <dbReference type="NCBI Taxonomy" id="1813876"/>
    <lineage>
        <taxon>Bacteria</taxon>
        <taxon>Pseudomonadati</taxon>
        <taxon>Pseudomonadota</taxon>
        <taxon>Alphaproteobacteria</taxon>
        <taxon>Caulobacterales</taxon>
        <taxon>Caulobacteraceae</taxon>
        <taxon>Phenylobacterium</taxon>
    </lineage>
</organism>